<dbReference type="Pfam" id="PF07811">
    <property type="entry name" value="TadE"/>
    <property type="match status" value="1"/>
</dbReference>
<evidence type="ECO:0000256" key="1">
    <source>
        <dbReference type="SAM" id="Phobius"/>
    </source>
</evidence>
<keyword evidence="1" id="KW-0472">Membrane</keyword>
<evidence type="ECO:0000259" key="2">
    <source>
        <dbReference type="Pfam" id="PF07811"/>
    </source>
</evidence>
<gene>
    <name evidence="3" type="ORF">YBN1229_v1_1913</name>
</gene>
<dbReference type="OrthoDB" id="7189296at2"/>
<feature type="transmembrane region" description="Helical" evidence="1">
    <location>
        <begin position="40"/>
        <end position="59"/>
    </location>
</feature>
<dbReference type="Proteomes" id="UP000033187">
    <property type="component" value="Chromosome 1"/>
</dbReference>
<name>A0A0D6JFT7_9HYPH</name>
<dbReference type="KEGG" id="fil:BN1229_v1_1910"/>
<keyword evidence="1" id="KW-0812">Transmembrane</keyword>
<reference evidence="4" key="1">
    <citation type="submission" date="2015-02" db="EMBL/GenBank/DDBJ databases">
        <authorList>
            <person name="Chooi Y.-H."/>
        </authorList>
    </citation>
    <scope>NUCLEOTIDE SEQUENCE [LARGE SCALE GENOMIC DNA]</scope>
    <source>
        <strain evidence="4">strain Y</strain>
    </source>
</reference>
<dbReference type="InterPro" id="IPR012495">
    <property type="entry name" value="TadE-like_dom"/>
</dbReference>
<sequence length="219" mass="23360">MMPGFERFVSLLGGRSAAGAPIRAITALFRKAGLSTSGAAAVEFAVIAPLLLVLLMVVVEGSRAIELDRRFNLVTSMTGDLVSREQDMGSDPAATVKGIMNVIDHVMGVGQGDTLEVEIIPVMGFGTDGTDTRTYAPAYKREKDGSITVSKPKCTPYELPPGIVTEDSTAIVVKSSYRYIPMAVTKTAFPPMTWEQTATHSPRHGCVDFQGNNCAVSCQ</sequence>
<keyword evidence="4" id="KW-1185">Reference proteome</keyword>
<dbReference type="AlphaFoldDB" id="A0A0D6JFT7"/>
<organism evidence="3 4">
    <name type="scientific">Candidatus Filomicrobium marinum</name>
    <dbReference type="NCBI Taxonomy" id="1608628"/>
    <lineage>
        <taxon>Bacteria</taxon>
        <taxon>Pseudomonadati</taxon>
        <taxon>Pseudomonadota</taxon>
        <taxon>Alphaproteobacteria</taxon>
        <taxon>Hyphomicrobiales</taxon>
        <taxon>Hyphomicrobiaceae</taxon>
        <taxon>Filomicrobium</taxon>
    </lineage>
</organism>
<proteinExistence type="predicted"/>
<dbReference type="KEGG" id="fiy:BN1229_v1_1913"/>
<evidence type="ECO:0000313" key="3">
    <source>
        <dbReference type="EMBL" id="CPR18894.1"/>
    </source>
</evidence>
<protein>
    <submittedName>
        <fullName evidence="3">Putative Flp pilus assembly protein TadG</fullName>
    </submittedName>
</protein>
<dbReference type="RefSeq" id="WP_046478025.1">
    <property type="nucleotide sequence ID" value="NZ_LN829118.1"/>
</dbReference>
<accession>A0A0D6JFT7</accession>
<feature type="domain" description="TadE-like" evidence="2">
    <location>
        <begin position="38"/>
        <end position="65"/>
    </location>
</feature>
<dbReference type="EMBL" id="LN829119">
    <property type="protein sequence ID" value="CPR18894.1"/>
    <property type="molecule type" value="Genomic_DNA"/>
</dbReference>
<keyword evidence="1" id="KW-1133">Transmembrane helix</keyword>
<evidence type="ECO:0000313" key="4">
    <source>
        <dbReference type="Proteomes" id="UP000033187"/>
    </source>
</evidence>